<accession>A0A7J6TC84</accession>
<dbReference type="SUPFAM" id="SSF90209">
    <property type="entry name" value="Ran binding protein zinc finger-like"/>
    <property type="match status" value="1"/>
</dbReference>
<keyword evidence="3" id="KW-0862">Zinc</keyword>
<gene>
    <name evidence="6" type="ORF">FOZ62_011020</name>
</gene>
<evidence type="ECO:0000313" key="7">
    <source>
        <dbReference type="Proteomes" id="UP000574390"/>
    </source>
</evidence>
<comment type="caution">
    <text evidence="6">The sequence shown here is derived from an EMBL/GenBank/DDBJ whole genome shotgun (WGS) entry which is preliminary data.</text>
</comment>
<dbReference type="SMART" id="SM00547">
    <property type="entry name" value="ZnF_RBZ"/>
    <property type="match status" value="1"/>
</dbReference>
<dbReference type="InterPro" id="IPR001876">
    <property type="entry name" value="Znf_RanBP2"/>
</dbReference>
<reference evidence="6 7" key="1">
    <citation type="submission" date="2020-04" db="EMBL/GenBank/DDBJ databases">
        <title>Perkinsus olseni comparative genomics.</title>
        <authorList>
            <person name="Bogema D.R."/>
        </authorList>
    </citation>
    <scope>NUCLEOTIDE SEQUENCE [LARGE SCALE GENOMIC DNA]</scope>
    <source>
        <strain evidence="6">ATCC PRA-205</strain>
    </source>
</reference>
<dbReference type="PROSITE" id="PS50199">
    <property type="entry name" value="ZF_RANBP2_2"/>
    <property type="match status" value="1"/>
</dbReference>
<dbReference type="AlphaFoldDB" id="A0A7J6TC84"/>
<protein>
    <recommendedName>
        <fullName evidence="5">RanBP2-type domain-containing protein</fullName>
    </recommendedName>
</protein>
<keyword evidence="2 4" id="KW-0863">Zinc-finger</keyword>
<feature type="domain" description="RanBP2-type" evidence="5">
    <location>
        <begin position="90"/>
        <end position="120"/>
    </location>
</feature>
<keyword evidence="1" id="KW-0479">Metal-binding</keyword>
<evidence type="ECO:0000256" key="2">
    <source>
        <dbReference type="ARBA" id="ARBA00022771"/>
    </source>
</evidence>
<evidence type="ECO:0000313" key="6">
    <source>
        <dbReference type="EMBL" id="KAF4742904.1"/>
    </source>
</evidence>
<evidence type="ECO:0000259" key="5">
    <source>
        <dbReference type="PROSITE" id="PS50199"/>
    </source>
</evidence>
<dbReference type="PROSITE" id="PS01358">
    <property type="entry name" value="ZF_RANBP2_1"/>
    <property type="match status" value="1"/>
</dbReference>
<dbReference type="GO" id="GO:0008270">
    <property type="term" value="F:zinc ion binding"/>
    <property type="evidence" value="ECO:0007669"/>
    <property type="project" value="UniProtKB-KW"/>
</dbReference>
<proteinExistence type="predicted"/>
<name>A0A7J6TC84_PEROL</name>
<evidence type="ECO:0000256" key="1">
    <source>
        <dbReference type="ARBA" id="ARBA00022723"/>
    </source>
</evidence>
<dbReference type="Gene3D" id="2.30.30.380">
    <property type="entry name" value="Zn-finger domain of Sec23/24"/>
    <property type="match status" value="1"/>
</dbReference>
<organism evidence="6 7">
    <name type="scientific">Perkinsus olseni</name>
    <name type="common">Perkinsus atlanticus</name>
    <dbReference type="NCBI Taxonomy" id="32597"/>
    <lineage>
        <taxon>Eukaryota</taxon>
        <taxon>Sar</taxon>
        <taxon>Alveolata</taxon>
        <taxon>Perkinsozoa</taxon>
        <taxon>Perkinsea</taxon>
        <taxon>Perkinsida</taxon>
        <taxon>Perkinsidae</taxon>
        <taxon>Perkinsus</taxon>
    </lineage>
</organism>
<dbReference type="InterPro" id="IPR036443">
    <property type="entry name" value="Znf_RanBP2_sf"/>
</dbReference>
<dbReference type="EMBL" id="JABANM010008254">
    <property type="protein sequence ID" value="KAF4742904.1"/>
    <property type="molecule type" value="Genomic_DNA"/>
</dbReference>
<evidence type="ECO:0000256" key="3">
    <source>
        <dbReference type="ARBA" id="ARBA00022833"/>
    </source>
</evidence>
<sequence>VSVAMIQVRSERLLYETASELMGASMTAASIKKPIRLLGVRVSAFHTAPQGQSTLGEFLAAHQSSSSSSSSKASMEECVAVEESGGDERRENACWNCTVCTFLNKPTARSCAMCGTGRRSNLITDERACSCSTKRAMVDDGQRPRKVHKGGGIERYMIRASEARGKAAGIIDLTDD</sequence>
<dbReference type="Proteomes" id="UP000574390">
    <property type="component" value="Unassembled WGS sequence"/>
</dbReference>
<feature type="non-terminal residue" evidence="6">
    <location>
        <position position="1"/>
    </location>
</feature>
<evidence type="ECO:0000256" key="4">
    <source>
        <dbReference type="PROSITE-ProRule" id="PRU00322"/>
    </source>
</evidence>